<name>A0ABU7FAZ3_9TELE</name>
<evidence type="ECO:0000313" key="3">
    <source>
        <dbReference type="EMBL" id="MED6295485.1"/>
    </source>
</evidence>
<evidence type="ECO:0000256" key="1">
    <source>
        <dbReference type="SAM" id="MobiDB-lite"/>
    </source>
</evidence>
<feature type="transmembrane region" description="Helical" evidence="2">
    <location>
        <begin position="22"/>
        <end position="42"/>
    </location>
</feature>
<keyword evidence="4" id="KW-1185">Reference proteome</keyword>
<protein>
    <submittedName>
        <fullName evidence="3">Uncharacterized protein</fullName>
    </submittedName>
</protein>
<proteinExistence type="predicted"/>
<organism evidence="3 4">
    <name type="scientific">Characodon lateralis</name>
    <dbReference type="NCBI Taxonomy" id="208331"/>
    <lineage>
        <taxon>Eukaryota</taxon>
        <taxon>Metazoa</taxon>
        <taxon>Chordata</taxon>
        <taxon>Craniata</taxon>
        <taxon>Vertebrata</taxon>
        <taxon>Euteleostomi</taxon>
        <taxon>Actinopterygii</taxon>
        <taxon>Neopterygii</taxon>
        <taxon>Teleostei</taxon>
        <taxon>Neoteleostei</taxon>
        <taxon>Acanthomorphata</taxon>
        <taxon>Ovalentaria</taxon>
        <taxon>Atherinomorphae</taxon>
        <taxon>Cyprinodontiformes</taxon>
        <taxon>Goodeidae</taxon>
        <taxon>Characodon</taxon>
    </lineage>
</organism>
<keyword evidence="2" id="KW-1133">Transmembrane helix</keyword>
<feature type="compositionally biased region" description="Basic and acidic residues" evidence="1">
    <location>
        <begin position="113"/>
        <end position="128"/>
    </location>
</feature>
<keyword evidence="2" id="KW-0812">Transmembrane</keyword>
<gene>
    <name evidence="3" type="ORF">CHARACLAT_032326</name>
</gene>
<dbReference type="EMBL" id="JAHUTJ010079469">
    <property type="protein sequence ID" value="MED6295485.1"/>
    <property type="molecule type" value="Genomic_DNA"/>
</dbReference>
<evidence type="ECO:0000256" key="2">
    <source>
        <dbReference type="SAM" id="Phobius"/>
    </source>
</evidence>
<keyword evidence="2" id="KW-0472">Membrane</keyword>
<comment type="caution">
    <text evidence="3">The sequence shown here is derived from an EMBL/GenBank/DDBJ whole genome shotgun (WGS) entry which is preliminary data.</text>
</comment>
<dbReference type="Proteomes" id="UP001352852">
    <property type="component" value="Unassembled WGS sequence"/>
</dbReference>
<evidence type="ECO:0000313" key="4">
    <source>
        <dbReference type="Proteomes" id="UP001352852"/>
    </source>
</evidence>
<reference evidence="3 4" key="1">
    <citation type="submission" date="2021-06" db="EMBL/GenBank/DDBJ databases">
        <authorList>
            <person name="Palmer J.M."/>
        </authorList>
    </citation>
    <scope>NUCLEOTIDE SEQUENCE [LARGE SCALE GENOMIC DNA]</scope>
    <source>
        <strain evidence="3 4">CL_MEX2019</strain>
        <tissue evidence="3">Muscle</tissue>
    </source>
</reference>
<feature type="region of interest" description="Disordered" evidence="1">
    <location>
        <begin position="106"/>
        <end position="141"/>
    </location>
</feature>
<sequence>MHDLDKQRSASSTLHRTSQQNYLHDGTCSYTCTFLLILAAFFRSARSCRGFFLHGASPRCKSETTDSIIRSDGKSLCKVFCIITYQSQNSHPQILWVTKHRQLPHYCPPKSIPSDDKEPGERRGEERREKKKQSSNLILED</sequence>
<accession>A0ABU7FAZ3</accession>